<keyword evidence="1" id="KW-0808">Transferase</keyword>
<sequence>MIYSIFYHIAHFILFLLNGNIIYENKEKLPTTGYILVAPHRTWWEPILFAVGAWPKKFGFMAKKELFKNPILRFILHHANVFPVDRVNPGPSAIKIPVKQLRDEHLSLIMFPSGTRYSNELKSGAEVIARLAKVPLIPLVYQGPLTLKGVLQRQKMTVRFGDPITIERKGKLTDDKVHAINQQLLTAWQTLDKAIDPNFVYTPDHQKELAEEAKGEL</sequence>
<dbReference type="SMART" id="SM00563">
    <property type="entry name" value="PlsC"/>
    <property type="match status" value="1"/>
</dbReference>
<evidence type="ECO:0000313" key="5">
    <source>
        <dbReference type="Proteomes" id="UP001597267"/>
    </source>
</evidence>
<dbReference type="PANTHER" id="PTHR10434:SF40">
    <property type="entry name" value="1-ACYL-SN-GLYCEROL-3-PHOSPHATE ACYLTRANSFERASE"/>
    <property type="match status" value="1"/>
</dbReference>
<evidence type="ECO:0000256" key="2">
    <source>
        <dbReference type="ARBA" id="ARBA00023315"/>
    </source>
</evidence>
<dbReference type="GO" id="GO:0016746">
    <property type="term" value="F:acyltransferase activity"/>
    <property type="evidence" value="ECO:0007669"/>
    <property type="project" value="UniProtKB-KW"/>
</dbReference>
<reference evidence="5" key="1">
    <citation type="journal article" date="2019" name="Int. J. Syst. Evol. Microbiol.">
        <title>The Global Catalogue of Microorganisms (GCM) 10K type strain sequencing project: providing services to taxonomists for standard genome sequencing and annotation.</title>
        <authorList>
            <consortium name="The Broad Institute Genomics Platform"/>
            <consortium name="The Broad Institute Genome Sequencing Center for Infectious Disease"/>
            <person name="Wu L."/>
            <person name="Ma J."/>
        </authorList>
    </citation>
    <scope>NUCLEOTIDE SEQUENCE [LARGE SCALE GENOMIC DNA]</scope>
    <source>
        <strain evidence="5">CCM 8896</strain>
    </source>
</reference>
<comment type="caution">
    <text evidence="4">The sequence shown here is derived from an EMBL/GenBank/DDBJ whole genome shotgun (WGS) entry which is preliminary data.</text>
</comment>
<dbReference type="SUPFAM" id="SSF69593">
    <property type="entry name" value="Glycerol-3-phosphate (1)-acyltransferase"/>
    <property type="match status" value="1"/>
</dbReference>
<dbReference type="Pfam" id="PF01553">
    <property type="entry name" value="Acyltransferase"/>
    <property type="match status" value="1"/>
</dbReference>
<dbReference type="CDD" id="cd07989">
    <property type="entry name" value="LPLAT_AGPAT-like"/>
    <property type="match status" value="1"/>
</dbReference>
<keyword evidence="2 4" id="KW-0012">Acyltransferase</keyword>
<name>A0ABW4JAU6_9LACO</name>
<gene>
    <name evidence="4" type="ORF">ACFQ5M_12045</name>
</gene>
<dbReference type="RefSeq" id="WP_125713038.1">
    <property type="nucleotide sequence ID" value="NZ_JBHTOP010000026.1"/>
</dbReference>
<accession>A0ABW4JAU6</accession>
<evidence type="ECO:0000313" key="4">
    <source>
        <dbReference type="EMBL" id="MFD1672834.1"/>
    </source>
</evidence>
<dbReference type="EMBL" id="JBHTOP010000026">
    <property type="protein sequence ID" value="MFD1672834.1"/>
    <property type="molecule type" value="Genomic_DNA"/>
</dbReference>
<keyword evidence="5" id="KW-1185">Reference proteome</keyword>
<dbReference type="Proteomes" id="UP001597267">
    <property type="component" value="Unassembled WGS sequence"/>
</dbReference>
<evidence type="ECO:0000256" key="1">
    <source>
        <dbReference type="ARBA" id="ARBA00022679"/>
    </source>
</evidence>
<protein>
    <submittedName>
        <fullName evidence="4">Lysophospholipid acyltransferase family protein</fullName>
    </submittedName>
</protein>
<dbReference type="PANTHER" id="PTHR10434">
    <property type="entry name" value="1-ACYL-SN-GLYCEROL-3-PHOSPHATE ACYLTRANSFERASE"/>
    <property type="match status" value="1"/>
</dbReference>
<proteinExistence type="predicted"/>
<dbReference type="InterPro" id="IPR002123">
    <property type="entry name" value="Plipid/glycerol_acylTrfase"/>
</dbReference>
<feature type="domain" description="Phospholipid/glycerol acyltransferase" evidence="3">
    <location>
        <begin position="34"/>
        <end position="144"/>
    </location>
</feature>
<evidence type="ECO:0000259" key="3">
    <source>
        <dbReference type="SMART" id="SM00563"/>
    </source>
</evidence>
<organism evidence="4 5">
    <name type="scientific">Agrilactobacillus yilanensis</name>
    <dbReference type="NCBI Taxonomy" id="2485997"/>
    <lineage>
        <taxon>Bacteria</taxon>
        <taxon>Bacillati</taxon>
        <taxon>Bacillota</taxon>
        <taxon>Bacilli</taxon>
        <taxon>Lactobacillales</taxon>
        <taxon>Lactobacillaceae</taxon>
        <taxon>Agrilactobacillus</taxon>
    </lineage>
</organism>